<evidence type="ECO:0000313" key="2">
    <source>
        <dbReference type="RefSeq" id="XP_027453273.1"/>
    </source>
</evidence>
<sequence length="133" mass="14559">MTRSVVERWRFLPDMVPSASSRLQATARRAPPPSCPAVSAPRVDIQAILGAVCKPLGRVLSLDLPGRPLLYENSDTTRSPKAAFIPYYFCLHHSKAGDNGGSHYWLRSNRLGEENLIPLSHLSPSIPQANGTL</sequence>
<reference evidence="2" key="1">
    <citation type="submission" date="2025-08" db="UniProtKB">
        <authorList>
            <consortium name="RefSeq"/>
        </authorList>
    </citation>
    <scope>IDENTIFICATION</scope>
    <source>
        <tissue evidence="2">Blood</tissue>
    </source>
</reference>
<evidence type="ECO:0000313" key="1">
    <source>
        <dbReference type="Proteomes" id="UP000515165"/>
    </source>
</evidence>
<keyword evidence="1" id="KW-1185">Reference proteome</keyword>
<dbReference type="GeneID" id="113924140"/>
<organism evidence="1 2">
    <name type="scientific">Zalophus californianus</name>
    <name type="common">California sealion</name>
    <dbReference type="NCBI Taxonomy" id="9704"/>
    <lineage>
        <taxon>Eukaryota</taxon>
        <taxon>Metazoa</taxon>
        <taxon>Chordata</taxon>
        <taxon>Craniata</taxon>
        <taxon>Vertebrata</taxon>
        <taxon>Euteleostomi</taxon>
        <taxon>Mammalia</taxon>
        <taxon>Eutheria</taxon>
        <taxon>Laurasiatheria</taxon>
        <taxon>Carnivora</taxon>
        <taxon>Caniformia</taxon>
        <taxon>Pinnipedia</taxon>
        <taxon>Otariidae</taxon>
        <taxon>Zalophus</taxon>
    </lineage>
</organism>
<dbReference type="Proteomes" id="UP000515165">
    <property type="component" value="Chromosome 2"/>
</dbReference>
<proteinExistence type="predicted"/>
<dbReference type="AlphaFoldDB" id="A0A6J2DG44"/>
<dbReference type="KEGG" id="zca:113924140"/>
<accession>A0A6J2DG44</accession>
<name>A0A6J2DG44_ZALCA</name>
<protein>
    <submittedName>
        <fullName evidence="2">Uncharacterized protein LOC113924140</fullName>
    </submittedName>
</protein>
<gene>
    <name evidence="2" type="primary">LOC113924140</name>
</gene>
<dbReference type="RefSeq" id="XP_027453273.1">
    <property type="nucleotide sequence ID" value="XM_027597472.1"/>
</dbReference>